<gene>
    <name evidence="3" type="ORF">SMSP2_01371</name>
</gene>
<feature type="transmembrane region" description="Helical" evidence="2">
    <location>
        <begin position="12"/>
        <end position="30"/>
    </location>
</feature>
<dbReference type="Pfam" id="PF12228">
    <property type="entry name" value="DUF3604"/>
    <property type="match status" value="2"/>
</dbReference>
<evidence type="ECO:0000256" key="2">
    <source>
        <dbReference type="SAM" id="Phobius"/>
    </source>
</evidence>
<keyword evidence="2" id="KW-0472">Membrane</keyword>
<feature type="region of interest" description="Disordered" evidence="1">
    <location>
        <begin position="396"/>
        <end position="424"/>
    </location>
</feature>
<keyword evidence="2" id="KW-0812">Transmembrane</keyword>
<dbReference type="OrthoDB" id="543560at2"/>
<name>A0A1Q2MFD5_9BACT</name>
<dbReference type="Proteomes" id="UP000188181">
    <property type="component" value="Chromosome"/>
</dbReference>
<dbReference type="InterPro" id="IPR036278">
    <property type="entry name" value="Sialidase_sf"/>
</dbReference>
<dbReference type="RefSeq" id="WP_146683227.1">
    <property type="nucleotide sequence ID" value="NZ_CP019646.1"/>
</dbReference>
<dbReference type="SUPFAM" id="SSF50939">
    <property type="entry name" value="Sialidases"/>
    <property type="match status" value="1"/>
</dbReference>
<accession>A0A1Q2MFD5</accession>
<sequence length="804" mass="91041">MYNPREINRRDFIAGMAGIGASAMITSMLASNGFAVSANQAGKGSDKLEWPLCSEDFSAMSLDKSGRLWTVNIEFLAGDKRIGVYCLDKNNIKHLFEFKIAGMTGISSPAIAAFGQGCVICFPVEIDDKWQIAYSFVTAKTDYPAIKFIKCPGNSNISPAVAVTGDKACIIWESNAQGKRAIYSCFAAPKSADMPQRISDENANSYNPAVVSLSNGDIFAAWDSLRDTGADIYGARYRGGSWEEEYRITSDSRIERHPYLSVHNNEIWMAWQAQSYKGKAINNVTEQRIAAARIDGEELLGPKNLFVEISTDERFLLRPRIAFDNSGRLWLTARESISYNAGWLAKIWCYSGSQWSEPRVLLDNQGRWRPVEIAVNNDGDVLTSIQYDNLPKSWDFRPHGDRKSGISIETTPTEQKDSNSKPVLEPLKMPETEFSLTDKMAICSAELPREKVRHNGRQLSAFFGDFHDHTDLSVCNRRLNPPGHDLFANERDIEKLDFCATTDHDFDYDRPQWQFNGEQTRQNHDPGRFVTFLAQEWTSSQNQPATPEGFCRYGHHNLIFLDPYHKRFYNAYAGDISPRELWKQLEKDKVDFICIPHQLADWQHKGKANPPKDWNYVDEKYQPVAEIFQTRASYEYLGCPRQSGQGAPFKGNYLQDAWEKGIIIGVIASPDHGGGNGKVGVWAESLTRKDIFEAVKARHTFGTSCPKMSLFFRSNEAIMGDKTQKRSGAIPFEIRATALQDIKEVVIFRNNSIVYKAQPLEKKIEINWIDENPAQDSETLWYYTRIQTKGGELAWSSPIWFVLH</sequence>
<evidence type="ECO:0000313" key="3">
    <source>
        <dbReference type="EMBL" id="AQQ71007.1"/>
    </source>
</evidence>
<dbReference type="KEGG" id="pbas:SMSP2_01371"/>
<dbReference type="Gene3D" id="3.20.20.140">
    <property type="entry name" value="Metal-dependent hydrolases"/>
    <property type="match status" value="1"/>
</dbReference>
<dbReference type="PROSITE" id="PS51318">
    <property type="entry name" value="TAT"/>
    <property type="match status" value="1"/>
</dbReference>
<dbReference type="InterPro" id="IPR022028">
    <property type="entry name" value="DUF3604"/>
</dbReference>
<evidence type="ECO:0008006" key="5">
    <source>
        <dbReference type="Google" id="ProtNLM"/>
    </source>
</evidence>
<evidence type="ECO:0000256" key="1">
    <source>
        <dbReference type="SAM" id="MobiDB-lite"/>
    </source>
</evidence>
<protein>
    <recommendedName>
        <fullName evidence="5">DUF3604 domain-containing protein</fullName>
    </recommendedName>
</protein>
<reference evidence="4" key="1">
    <citation type="submission" date="2017-02" db="EMBL/GenBank/DDBJ databases">
        <title>Comparative genomics and description of representatives of a novel lineage of planctomycetes thriving in anoxic sediments.</title>
        <authorList>
            <person name="Spring S."/>
            <person name="Bunk B."/>
            <person name="Sproer C."/>
        </authorList>
    </citation>
    <scope>NUCLEOTIDE SEQUENCE [LARGE SCALE GENOMIC DNA]</scope>
    <source>
        <strain evidence="4">SM-Chi-D1</strain>
    </source>
</reference>
<proteinExistence type="predicted"/>
<keyword evidence="2" id="KW-1133">Transmembrane helix</keyword>
<keyword evidence="4" id="KW-1185">Reference proteome</keyword>
<dbReference type="InterPro" id="IPR006311">
    <property type="entry name" value="TAT_signal"/>
</dbReference>
<dbReference type="AlphaFoldDB" id="A0A1Q2MFD5"/>
<dbReference type="STRING" id="1851148.SMSP2_01371"/>
<evidence type="ECO:0000313" key="4">
    <source>
        <dbReference type="Proteomes" id="UP000188181"/>
    </source>
</evidence>
<dbReference type="EMBL" id="CP019646">
    <property type="protein sequence ID" value="AQQ71007.1"/>
    <property type="molecule type" value="Genomic_DNA"/>
</dbReference>
<organism evidence="3 4">
    <name type="scientific">Limihaloglobus sulfuriphilus</name>
    <dbReference type="NCBI Taxonomy" id="1851148"/>
    <lineage>
        <taxon>Bacteria</taxon>
        <taxon>Pseudomonadati</taxon>
        <taxon>Planctomycetota</taxon>
        <taxon>Phycisphaerae</taxon>
        <taxon>Sedimentisphaerales</taxon>
        <taxon>Sedimentisphaeraceae</taxon>
        <taxon>Limihaloglobus</taxon>
    </lineage>
</organism>